<evidence type="ECO:0000313" key="6">
    <source>
        <dbReference type="EMBL" id="AEK80966.1"/>
    </source>
</evidence>
<dbReference type="InterPro" id="IPR031825">
    <property type="entry name" value="RXLR"/>
</dbReference>
<feature type="chain" id="PRO_5007659769" description="RxLR effector protein" evidence="5">
    <location>
        <begin position="23"/>
        <end position="125"/>
    </location>
</feature>
<keyword evidence="4 5" id="KW-0732">Signal</keyword>
<evidence type="ECO:0000256" key="1">
    <source>
        <dbReference type="ARBA" id="ARBA00004613"/>
    </source>
</evidence>
<organism evidence="7">
    <name type="scientific">Phytophthora sojae</name>
    <name type="common">Soybean stem and root rot agent</name>
    <name type="synonym">Phytophthora megasperma f. sp. glycines</name>
    <dbReference type="NCBI Taxonomy" id="67593"/>
    <lineage>
        <taxon>Eukaryota</taxon>
        <taxon>Sar</taxon>
        <taxon>Stramenopiles</taxon>
        <taxon>Oomycota</taxon>
        <taxon>Peronosporomycetes</taxon>
        <taxon>Peronosporales</taxon>
        <taxon>Peronosporaceae</taxon>
        <taxon>Phytophthora</taxon>
    </lineage>
</organism>
<dbReference type="EMBL" id="JN254155">
    <property type="protein sequence ID" value="AEK80968.1"/>
    <property type="molecule type" value="Genomic_DNA"/>
</dbReference>
<proteinExistence type="inferred from homology"/>
<evidence type="ECO:0000256" key="3">
    <source>
        <dbReference type="ARBA" id="ARBA00022525"/>
    </source>
</evidence>
<comment type="similarity">
    <text evidence="2 5">Belongs to the RxLR effector family.</text>
</comment>
<evidence type="ECO:0000256" key="5">
    <source>
        <dbReference type="RuleBase" id="RU367124"/>
    </source>
</evidence>
<dbReference type="AlphaFoldDB" id="G1FS80"/>
<keyword evidence="3 5" id="KW-0964">Secreted</keyword>
<accession>G1FS80</accession>
<evidence type="ECO:0000313" key="7">
    <source>
        <dbReference type="EMBL" id="AEK80968.1"/>
    </source>
</evidence>
<feature type="signal peptide" evidence="5">
    <location>
        <begin position="1"/>
        <end position="22"/>
    </location>
</feature>
<evidence type="ECO:0000256" key="4">
    <source>
        <dbReference type="ARBA" id="ARBA00022729"/>
    </source>
</evidence>
<protein>
    <recommendedName>
        <fullName evidence="5">RxLR effector protein</fullName>
    </recommendedName>
</protein>
<dbReference type="EMBL" id="JN254153">
    <property type="protein sequence ID" value="AEK80966.1"/>
    <property type="molecule type" value="Genomic_DNA"/>
</dbReference>
<name>G1FS80_PHYSO</name>
<reference evidence="7" key="1">
    <citation type="journal article" date="2011" name="Plant Cell">
        <title>Transcriptional programming and functional interactions within the Phytophthora sojae RXLR effector repertoire.</title>
        <authorList>
            <person name="Wang Q."/>
            <person name="Han C."/>
            <person name="Ferreira A.O."/>
            <person name="Yu X."/>
            <person name="Ye W."/>
            <person name="Tripathy S."/>
            <person name="Kale S.D."/>
            <person name="Gu B."/>
            <person name="Sheng Y."/>
            <person name="Sui Y."/>
            <person name="Wang X."/>
            <person name="Zhang Z."/>
            <person name="Cheng B."/>
            <person name="Dong S."/>
            <person name="Shan W."/>
            <person name="Zheng X."/>
            <person name="Dou D."/>
            <person name="Tyler B.M."/>
            <person name="Wang Y."/>
        </authorList>
    </citation>
    <scope>NUCLEOTIDE SEQUENCE</scope>
    <source>
        <strain evidence="6">P7064</strain>
        <strain evidence="7">P7076</strain>
    </source>
</reference>
<comment type="function">
    <text evidence="5">Effector that suppresses plant defense responses during pathogen infection.</text>
</comment>
<comment type="subcellular location">
    <subcellularLocation>
        <location evidence="1 5">Secreted</location>
    </subcellularLocation>
</comment>
<comment type="domain">
    <text evidence="5">The RxLR-dEER motif acts to carry the protein into the host cell cytoplasm through binding to cell surface phosphatidylinositol-3-phosphate.</text>
</comment>
<dbReference type="Pfam" id="PF16810">
    <property type="entry name" value="RXLR"/>
    <property type="match status" value="1"/>
</dbReference>
<sequence length="125" mass="13995">MRSVFYVALAVAVFAHSSFVAAFATADESALLSKTTPDFANDDVLSTDSWKRFLRRTDLDDDDAEDDLRKLPLVDEERTKFASLSDIAKKLDSMKNAPKEAAQSVAKFTKEELEVAKTLLQLKYQ</sequence>
<evidence type="ECO:0000256" key="2">
    <source>
        <dbReference type="ARBA" id="ARBA00010400"/>
    </source>
</evidence>
<gene>
    <name evidence="7" type="primary">Avh</name>
</gene>